<keyword evidence="2 3" id="KW-0040">ANK repeat</keyword>
<dbReference type="RefSeq" id="WP_152153948.1">
    <property type="nucleotide sequence ID" value="NZ_WELC01000023.1"/>
</dbReference>
<dbReference type="Proteomes" id="UP000449004">
    <property type="component" value="Unassembled WGS sequence"/>
</dbReference>
<accession>A0A7V8CCC2</accession>
<dbReference type="Gene3D" id="1.25.40.20">
    <property type="entry name" value="Ankyrin repeat-containing domain"/>
    <property type="match status" value="2"/>
</dbReference>
<evidence type="ECO:0000256" key="2">
    <source>
        <dbReference type="ARBA" id="ARBA00023043"/>
    </source>
</evidence>
<dbReference type="InterPro" id="IPR050745">
    <property type="entry name" value="Multifunctional_regulatory"/>
</dbReference>
<sequence>MEIDLSSVWTIAALAFIALCVINQITLGLTWLGAHSNLFFERNILSKVDACFGKRALKSVQEDWQPEVVGGQQDDEIPDNESDFSRVCKVMDAVSDSDIQRAQELIFALEDPDTRKWRTFKGGNDLDHNMTLLHYFVATANEPLARALIDAGAQVNVSLDVSCAYKTDVFAIRNATPLLSAVSQQNLALVEMLLGAGAEVNAVDLEMKTPLMIAVEMDNKALVEALIKGGADVNYSFNEMSVLGGARSPMMCEVLRSSGVDISRSLQNGETVLNVAIRNFNTHVFNAVFELSAYYRNASPCRNPLFAAYYANNLYAFNALLPLARNPGQLVNEVELTLLECAVRDDAIPYVKALLDDKRVKIDHNLLFRVCSKDMQELLVIHGADPTVKRHGKTADDYFTERKIGAFLWVDLIERAPSIRQRNSLLGTPDADTDGNVVPAPQPRRM</sequence>
<dbReference type="SMART" id="SM00248">
    <property type="entry name" value="ANK"/>
    <property type="match status" value="6"/>
</dbReference>
<evidence type="ECO:0000256" key="5">
    <source>
        <dbReference type="SAM" id="Phobius"/>
    </source>
</evidence>
<evidence type="ECO:0000313" key="7">
    <source>
        <dbReference type="Proteomes" id="UP000449004"/>
    </source>
</evidence>
<evidence type="ECO:0000256" key="4">
    <source>
        <dbReference type="SAM" id="MobiDB-lite"/>
    </source>
</evidence>
<keyword evidence="5" id="KW-1133">Transmembrane helix</keyword>
<dbReference type="PROSITE" id="PS50297">
    <property type="entry name" value="ANK_REP_REGION"/>
    <property type="match status" value="2"/>
</dbReference>
<dbReference type="PANTHER" id="PTHR24189:SF50">
    <property type="entry name" value="ANKYRIN REPEAT AND SOCS BOX PROTEIN 2"/>
    <property type="match status" value="1"/>
</dbReference>
<feature type="repeat" description="ANK" evidence="3">
    <location>
        <begin position="173"/>
        <end position="205"/>
    </location>
</feature>
<gene>
    <name evidence="6" type="ORF">F9K92_15655</name>
</gene>
<keyword evidence="1" id="KW-0677">Repeat</keyword>
<dbReference type="SUPFAM" id="SSF48403">
    <property type="entry name" value="Ankyrin repeat"/>
    <property type="match status" value="1"/>
</dbReference>
<evidence type="ECO:0000313" key="6">
    <source>
        <dbReference type="EMBL" id="KAB7628882.1"/>
    </source>
</evidence>
<dbReference type="InterPro" id="IPR002110">
    <property type="entry name" value="Ankyrin_rpt"/>
</dbReference>
<dbReference type="PANTHER" id="PTHR24189">
    <property type="entry name" value="MYOTROPHIN"/>
    <property type="match status" value="1"/>
</dbReference>
<dbReference type="InterPro" id="IPR036770">
    <property type="entry name" value="Ankyrin_rpt-contain_sf"/>
</dbReference>
<dbReference type="PROSITE" id="PS50088">
    <property type="entry name" value="ANK_REPEAT"/>
    <property type="match status" value="3"/>
</dbReference>
<evidence type="ECO:0000256" key="1">
    <source>
        <dbReference type="ARBA" id="ARBA00022737"/>
    </source>
</evidence>
<organism evidence="6 7">
    <name type="scientific">Stenotrophomonas rhizophila</name>
    <dbReference type="NCBI Taxonomy" id="216778"/>
    <lineage>
        <taxon>Bacteria</taxon>
        <taxon>Pseudomonadati</taxon>
        <taxon>Pseudomonadota</taxon>
        <taxon>Gammaproteobacteria</taxon>
        <taxon>Lysobacterales</taxon>
        <taxon>Lysobacteraceae</taxon>
        <taxon>Stenotrophomonas</taxon>
    </lineage>
</organism>
<keyword evidence="5" id="KW-0812">Transmembrane</keyword>
<comment type="caution">
    <text evidence="6">The sequence shown here is derived from an EMBL/GenBank/DDBJ whole genome shotgun (WGS) entry which is preliminary data.</text>
</comment>
<name>A0A7V8CCC2_9GAMM</name>
<evidence type="ECO:0000256" key="3">
    <source>
        <dbReference type="PROSITE-ProRule" id="PRU00023"/>
    </source>
</evidence>
<protein>
    <recommendedName>
        <fullName evidence="8">Ankyrin repeat protein</fullName>
    </recommendedName>
</protein>
<evidence type="ECO:0008006" key="8">
    <source>
        <dbReference type="Google" id="ProtNLM"/>
    </source>
</evidence>
<dbReference type="AlphaFoldDB" id="A0A7V8CCC2"/>
<dbReference type="EMBL" id="WELC01000023">
    <property type="protein sequence ID" value="KAB7628882.1"/>
    <property type="molecule type" value="Genomic_DNA"/>
</dbReference>
<dbReference type="Pfam" id="PF12796">
    <property type="entry name" value="Ank_2"/>
    <property type="match status" value="1"/>
</dbReference>
<proteinExistence type="predicted"/>
<reference evidence="6 7" key="1">
    <citation type="submission" date="2019-10" db="EMBL/GenBank/DDBJ databases">
        <title>Halotolerant bacteria associated to Saharan-endemic halophytes Stipa tenacissima L. and Atriplex halimus L mitigate salt stress and promote growth of tomato plants.</title>
        <authorList>
            <person name="Dif G."/>
        </authorList>
    </citation>
    <scope>NUCLEOTIDE SEQUENCE [LARGE SCALE GENOMIC DNA]</scope>
    <source>
        <strain evidence="6 7">IS26</strain>
    </source>
</reference>
<keyword evidence="5" id="KW-0472">Membrane</keyword>
<feature type="repeat" description="ANK" evidence="3">
    <location>
        <begin position="206"/>
        <end position="238"/>
    </location>
</feature>
<feature type="transmembrane region" description="Helical" evidence="5">
    <location>
        <begin position="6"/>
        <end position="32"/>
    </location>
</feature>
<feature type="repeat" description="ANK" evidence="3">
    <location>
        <begin position="128"/>
        <end position="160"/>
    </location>
</feature>
<feature type="region of interest" description="Disordered" evidence="4">
    <location>
        <begin position="424"/>
        <end position="446"/>
    </location>
</feature>